<keyword evidence="1" id="KW-0732">Signal</keyword>
<gene>
    <name evidence="2" type="ORF">GGR46_003794</name>
</gene>
<organism evidence="2 3">
    <name type="scientific">Sphingomonas kyeonggiensis</name>
    <dbReference type="NCBI Taxonomy" id="1268553"/>
    <lineage>
        <taxon>Bacteria</taxon>
        <taxon>Pseudomonadati</taxon>
        <taxon>Pseudomonadota</taxon>
        <taxon>Alphaproteobacteria</taxon>
        <taxon>Sphingomonadales</taxon>
        <taxon>Sphingomonadaceae</taxon>
        <taxon>Sphingomonas</taxon>
    </lineage>
</organism>
<evidence type="ECO:0000313" key="3">
    <source>
        <dbReference type="Proteomes" id="UP000557392"/>
    </source>
</evidence>
<keyword evidence="3" id="KW-1185">Reference proteome</keyword>
<protein>
    <recommendedName>
        <fullName evidence="4">DUF4412 domain-containing protein</fullName>
    </recommendedName>
</protein>
<reference evidence="2 3" key="1">
    <citation type="submission" date="2020-08" db="EMBL/GenBank/DDBJ databases">
        <title>Genomic Encyclopedia of Type Strains, Phase IV (KMG-IV): sequencing the most valuable type-strain genomes for metagenomic binning, comparative biology and taxonomic classification.</title>
        <authorList>
            <person name="Goeker M."/>
        </authorList>
    </citation>
    <scope>NUCLEOTIDE SEQUENCE [LARGE SCALE GENOMIC DNA]</scope>
    <source>
        <strain evidence="2 3">DSM 101806</strain>
    </source>
</reference>
<feature type="chain" id="PRO_5030910549" description="DUF4412 domain-containing protein" evidence="1">
    <location>
        <begin position="21"/>
        <end position="251"/>
    </location>
</feature>
<sequence>MRTSLVLAALLALAPMPALADVTAHYAAGGKELVVEVDEGGNSRVEVAGKFAVIHRDAVDYLVIYDKEGPKVFELQGMVDMLKGIIPKTPDAEAKDLEFGLAPGVPGVPVAVGGQRGAAWKLLMVKGDDASKKKHLEMVVSADPALAPVGTVFQRTIGTLSEFFGSMFPAETGFSAKVTELFAKGAPLRITPVEEGAAKPEGPLIEFKSLDTAEIDAKHFELPAPVTPTEEIFGSMDSLMKPGGGAIKDLP</sequence>
<dbReference type="RefSeq" id="WP_183999535.1">
    <property type="nucleotide sequence ID" value="NZ_JACIEH010000003.1"/>
</dbReference>
<dbReference type="AlphaFoldDB" id="A0A7W6NY13"/>
<dbReference type="EMBL" id="JACIEH010000003">
    <property type="protein sequence ID" value="MBB4100222.1"/>
    <property type="molecule type" value="Genomic_DNA"/>
</dbReference>
<proteinExistence type="predicted"/>
<evidence type="ECO:0000256" key="1">
    <source>
        <dbReference type="SAM" id="SignalP"/>
    </source>
</evidence>
<dbReference type="Proteomes" id="UP000557392">
    <property type="component" value="Unassembled WGS sequence"/>
</dbReference>
<feature type="signal peptide" evidence="1">
    <location>
        <begin position="1"/>
        <end position="20"/>
    </location>
</feature>
<name>A0A7W6NY13_9SPHN</name>
<accession>A0A7W6NY13</accession>
<comment type="caution">
    <text evidence="2">The sequence shown here is derived from an EMBL/GenBank/DDBJ whole genome shotgun (WGS) entry which is preliminary data.</text>
</comment>
<evidence type="ECO:0000313" key="2">
    <source>
        <dbReference type="EMBL" id="MBB4100222.1"/>
    </source>
</evidence>
<evidence type="ECO:0008006" key="4">
    <source>
        <dbReference type="Google" id="ProtNLM"/>
    </source>
</evidence>